<dbReference type="AlphaFoldDB" id="A0AAV5MM39"/>
<accession>A0AAV5MM39</accession>
<sequence length="55" mass="6138">MPASNTDGMIIHHRFSSMRKIAEQNAIIIAARETNKVESPAINFLGIDLWQSSIL</sequence>
<organism evidence="1 2">
    <name type="scientific">Rubroshorea leprosula</name>
    <dbReference type="NCBI Taxonomy" id="152421"/>
    <lineage>
        <taxon>Eukaryota</taxon>
        <taxon>Viridiplantae</taxon>
        <taxon>Streptophyta</taxon>
        <taxon>Embryophyta</taxon>
        <taxon>Tracheophyta</taxon>
        <taxon>Spermatophyta</taxon>
        <taxon>Magnoliopsida</taxon>
        <taxon>eudicotyledons</taxon>
        <taxon>Gunneridae</taxon>
        <taxon>Pentapetalae</taxon>
        <taxon>rosids</taxon>
        <taxon>malvids</taxon>
        <taxon>Malvales</taxon>
        <taxon>Dipterocarpaceae</taxon>
        <taxon>Rubroshorea</taxon>
    </lineage>
</organism>
<evidence type="ECO:0000313" key="1">
    <source>
        <dbReference type="EMBL" id="GKV49657.1"/>
    </source>
</evidence>
<comment type="caution">
    <text evidence="1">The sequence shown here is derived from an EMBL/GenBank/DDBJ whole genome shotgun (WGS) entry which is preliminary data.</text>
</comment>
<dbReference type="Proteomes" id="UP001054252">
    <property type="component" value="Unassembled WGS sequence"/>
</dbReference>
<proteinExistence type="predicted"/>
<dbReference type="EMBL" id="BPVZ01000310">
    <property type="protein sequence ID" value="GKV49657.1"/>
    <property type="molecule type" value="Genomic_DNA"/>
</dbReference>
<evidence type="ECO:0000313" key="2">
    <source>
        <dbReference type="Proteomes" id="UP001054252"/>
    </source>
</evidence>
<protein>
    <submittedName>
        <fullName evidence="1">Uncharacterized protein</fullName>
    </submittedName>
</protein>
<keyword evidence="2" id="KW-1185">Reference proteome</keyword>
<name>A0AAV5MM39_9ROSI</name>
<gene>
    <name evidence="1" type="ORF">SLEP1_g56396</name>
</gene>
<reference evidence="1 2" key="1">
    <citation type="journal article" date="2021" name="Commun. Biol.">
        <title>The genome of Shorea leprosula (Dipterocarpaceae) highlights the ecological relevance of drought in aseasonal tropical rainforests.</title>
        <authorList>
            <person name="Ng K.K.S."/>
            <person name="Kobayashi M.J."/>
            <person name="Fawcett J.A."/>
            <person name="Hatakeyama M."/>
            <person name="Paape T."/>
            <person name="Ng C.H."/>
            <person name="Ang C.C."/>
            <person name="Tnah L.H."/>
            <person name="Lee C.T."/>
            <person name="Nishiyama T."/>
            <person name="Sese J."/>
            <person name="O'Brien M.J."/>
            <person name="Copetti D."/>
            <person name="Mohd Noor M.I."/>
            <person name="Ong R.C."/>
            <person name="Putra M."/>
            <person name="Sireger I.Z."/>
            <person name="Indrioko S."/>
            <person name="Kosugi Y."/>
            <person name="Izuno A."/>
            <person name="Isagi Y."/>
            <person name="Lee S.L."/>
            <person name="Shimizu K.K."/>
        </authorList>
    </citation>
    <scope>NUCLEOTIDE SEQUENCE [LARGE SCALE GENOMIC DNA]</scope>
    <source>
        <strain evidence="1">214</strain>
    </source>
</reference>